<evidence type="ECO:0000256" key="1">
    <source>
        <dbReference type="SAM" id="MobiDB-lite"/>
    </source>
</evidence>
<gene>
    <name evidence="2" type="ORF">GIB67_033031</name>
</gene>
<feature type="compositionally biased region" description="Polar residues" evidence="1">
    <location>
        <begin position="1"/>
        <end position="18"/>
    </location>
</feature>
<dbReference type="AlphaFoldDB" id="A0A7J7MYM4"/>
<protein>
    <submittedName>
        <fullName evidence="2">Uncharacterized protein</fullName>
    </submittedName>
</protein>
<organism evidence="2 3">
    <name type="scientific">Kingdonia uniflora</name>
    <dbReference type="NCBI Taxonomy" id="39325"/>
    <lineage>
        <taxon>Eukaryota</taxon>
        <taxon>Viridiplantae</taxon>
        <taxon>Streptophyta</taxon>
        <taxon>Embryophyta</taxon>
        <taxon>Tracheophyta</taxon>
        <taxon>Spermatophyta</taxon>
        <taxon>Magnoliopsida</taxon>
        <taxon>Ranunculales</taxon>
        <taxon>Circaeasteraceae</taxon>
        <taxon>Kingdonia</taxon>
    </lineage>
</organism>
<dbReference type="Proteomes" id="UP000541444">
    <property type="component" value="Unassembled WGS sequence"/>
</dbReference>
<proteinExistence type="predicted"/>
<keyword evidence="3" id="KW-1185">Reference proteome</keyword>
<reference evidence="2 3" key="1">
    <citation type="journal article" date="2020" name="IScience">
        <title>Genome Sequencing of the Endangered Kingdonia uniflora (Circaeasteraceae, Ranunculales) Reveals Potential Mechanisms of Evolutionary Specialization.</title>
        <authorList>
            <person name="Sun Y."/>
            <person name="Deng T."/>
            <person name="Zhang A."/>
            <person name="Moore M.J."/>
            <person name="Landis J.B."/>
            <person name="Lin N."/>
            <person name="Zhang H."/>
            <person name="Zhang X."/>
            <person name="Huang J."/>
            <person name="Zhang X."/>
            <person name="Sun H."/>
            <person name="Wang H."/>
        </authorList>
    </citation>
    <scope>NUCLEOTIDE SEQUENCE [LARGE SCALE GENOMIC DNA]</scope>
    <source>
        <strain evidence="2">TB1705</strain>
        <tissue evidence="2">Leaf</tissue>
    </source>
</reference>
<evidence type="ECO:0000313" key="2">
    <source>
        <dbReference type="EMBL" id="KAF6159947.1"/>
    </source>
</evidence>
<name>A0A7J7MYM4_9MAGN</name>
<feature type="region of interest" description="Disordered" evidence="1">
    <location>
        <begin position="1"/>
        <end position="33"/>
    </location>
</feature>
<sequence>MQSPQWQIDPQTISPTNLDTEDDRFYTSSPHNSPQLYFPKLFQANQRCLIHDHIHGQSSYQLSPNLPLLLQVIPLVLQFLMLQNIKNLHVVQLIFHRLPS</sequence>
<comment type="caution">
    <text evidence="2">The sequence shown here is derived from an EMBL/GenBank/DDBJ whole genome shotgun (WGS) entry which is preliminary data.</text>
</comment>
<dbReference type="EMBL" id="JACGCM010001183">
    <property type="protein sequence ID" value="KAF6159947.1"/>
    <property type="molecule type" value="Genomic_DNA"/>
</dbReference>
<accession>A0A7J7MYM4</accession>
<evidence type="ECO:0000313" key="3">
    <source>
        <dbReference type="Proteomes" id="UP000541444"/>
    </source>
</evidence>